<protein>
    <submittedName>
        <fullName evidence="2">Uncharacterized protein</fullName>
    </submittedName>
</protein>
<evidence type="ECO:0000313" key="2">
    <source>
        <dbReference type="EnsemblMetazoa" id="GAUT025161-PA"/>
    </source>
</evidence>
<keyword evidence="3" id="KW-1185">Reference proteome</keyword>
<keyword evidence="1" id="KW-0732">Signal</keyword>
<feature type="signal peptide" evidence="1">
    <location>
        <begin position="1"/>
        <end position="26"/>
    </location>
</feature>
<dbReference type="VEuPathDB" id="VectorBase:GAUT025161"/>
<evidence type="ECO:0000313" key="3">
    <source>
        <dbReference type="Proteomes" id="UP000078200"/>
    </source>
</evidence>
<name>A0A1A9V428_GLOAU</name>
<dbReference type="AlphaFoldDB" id="A0A1A9V428"/>
<dbReference type="Proteomes" id="UP000078200">
    <property type="component" value="Unassembled WGS sequence"/>
</dbReference>
<reference evidence="2" key="1">
    <citation type="submission" date="2020-05" db="UniProtKB">
        <authorList>
            <consortium name="EnsemblMetazoa"/>
        </authorList>
    </citation>
    <scope>IDENTIFICATION</scope>
    <source>
        <strain evidence="2">TTRI</strain>
    </source>
</reference>
<evidence type="ECO:0000256" key="1">
    <source>
        <dbReference type="SAM" id="SignalP"/>
    </source>
</evidence>
<proteinExistence type="predicted"/>
<dbReference type="EnsemblMetazoa" id="GAUT025161-RA">
    <property type="protein sequence ID" value="GAUT025161-PA"/>
    <property type="gene ID" value="GAUT025161"/>
</dbReference>
<accession>A0A1A9V428</accession>
<sequence length="140" mass="16305">MTTLLMMMMMMMIMMIMMMMVMGVLCICIEFEDQQILEILEIFKTFTSILQIIVKRTKSLVVSLFHSISLQCKLCLHRDLIVCINSRLMHFNRNESLIPGNICFDAVSSGYKEKLKVEKSKHCEGLNMKYLSQRQIHKSG</sequence>
<organism evidence="2 3">
    <name type="scientific">Glossina austeni</name>
    <name type="common">Savannah tsetse fly</name>
    <dbReference type="NCBI Taxonomy" id="7395"/>
    <lineage>
        <taxon>Eukaryota</taxon>
        <taxon>Metazoa</taxon>
        <taxon>Ecdysozoa</taxon>
        <taxon>Arthropoda</taxon>
        <taxon>Hexapoda</taxon>
        <taxon>Insecta</taxon>
        <taxon>Pterygota</taxon>
        <taxon>Neoptera</taxon>
        <taxon>Endopterygota</taxon>
        <taxon>Diptera</taxon>
        <taxon>Brachycera</taxon>
        <taxon>Muscomorpha</taxon>
        <taxon>Hippoboscoidea</taxon>
        <taxon>Glossinidae</taxon>
        <taxon>Glossina</taxon>
    </lineage>
</organism>
<feature type="chain" id="PRO_5008398997" evidence="1">
    <location>
        <begin position="27"/>
        <end position="140"/>
    </location>
</feature>